<dbReference type="GO" id="GO:0071222">
    <property type="term" value="P:cellular response to lipopolysaccharide"/>
    <property type="evidence" value="ECO:0007669"/>
    <property type="project" value="TreeGrafter"/>
</dbReference>
<dbReference type="InterPro" id="IPR003599">
    <property type="entry name" value="Ig_sub"/>
</dbReference>
<dbReference type="Gene3D" id="2.60.40.10">
    <property type="entry name" value="Immunoglobulins"/>
    <property type="match status" value="1"/>
</dbReference>
<dbReference type="GeneTree" id="ENSGT00990000204763"/>
<evidence type="ECO:0000259" key="11">
    <source>
        <dbReference type="PROSITE" id="PS50835"/>
    </source>
</evidence>
<evidence type="ECO:0000256" key="4">
    <source>
        <dbReference type="ARBA" id="ARBA00022729"/>
    </source>
</evidence>
<keyword evidence="7" id="KW-1015">Disulfide bond</keyword>
<keyword evidence="8" id="KW-0675">Receptor</keyword>
<dbReference type="Pfam" id="PF07686">
    <property type="entry name" value="V-set"/>
    <property type="match status" value="1"/>
</dbReference>
<sequence length="188" mass="21381">LVLLLASVSFITCKLKNITAESGLNVTLPCRAPNNNILISVVEWSRPDLKRDEYVILYRDNQLHPDYQDPSFKGRVDLQDNQMKDGDVSLVLKDVTISDAGTYECRIIQRTETTRMKRTWLTTDPINIINLSVVPSGEFEFSVCSLKRKLILVCASVITFLSLTPISHLQIHQEDTERTDGRQMDLLD</sequence>
<dbReference type="GO" id="GO:0007166">
    <property type="term" value="P:cell surface receptor signaling pathway"/>
    <property type="evidence" value="ECO:0007669"/>
    <property type="project" value="TreeGrafter"/>
</dbReference>
<dbReference type="InterPro" id="IPR051713">
    <property type="entry name" value="T-cell_Activation_Regulation"/>
</dbReference>
<dbReference type="SMART" id="SM00409">
    <property type="entry name" value="IG"/>
    <property type="match status" value="1"/>
</dbReference>
<evidence type="ECO:0000256" key="10">
    <source>
        <dbReference type="ARBA" id="ARBA00023319"/>
    </source>
</evidence>
<keyword evidence="6" id="KW-0472">Membrane</keyword>
<dbReference type="SMART" id="SM00406">
    <property type="entry name" value="IGv"/>
    <property type="match status" value="1"/>
</dbReference>
<evidence type="ECO:0000256" key="5">
    <source>
        <dbReference type="ARBA" id="ARBA00022989"/>
    </source>
</evidence>
<keyword evidence="10" id="KW-0393">Immunoglobulin domain</keyword>
<feature type="domain" description="Ig-like" evidence="11">
    <location>
        <begin position="6"/>
        <end position="122"/>
    </location>
</feature>
<evidence type="ECO:0000256" key="2">
    <source>
        <dbReference type="ARBA" id="ARBA00022475"/>
    </source>
</evidence>
<reference evidence="12" key="4">
    <citation type="submission" date="2025-09" db="UniProtKB">
        <authorList>
            <consortium name="Ensembl"/>
        </authorList>
    </citation>
    <scope>IDENTIFICATION</scope>
</reference>
<evidence type="ECO:0000256" key="6">
    <source>
        <dbReference type="ARBA" id="ARBA00023136"/>
    </source>
</evidence>
<dbReference type="PROSITE" id="PS50835">
    <property type="entry name" value="IG_LIKE"/>
    <property type="match status" value="1"/>
</dbReference>
<dbReference type="STRING" id="8154.ENSACLP00000010385"/>
<evidence type="ECO:0000256" key="1">
    <source>
        <dbReference type="ARBA" id="ARBA00004251"/>
    </source>
</evidence>
<evidence type="ECO:0000256" key="3">
    <source>
        <dbReference type="ARBA" id="ARBA00022692"/>
    </source>
</evidence>
<dbReference type="GO" id="GO:0031295">
    <property type="term" value="P:T cell costimulation"/>
    <property type="evidence" value="ECO:0007669"/>
    <property type="project" value="TreeGrafter"/>
</dbReference>
<keyword evidence="2" id="KW-1003">Cell membrane</keyword>
<dbReference type="AlphaFoldDB" id="A0A3P8P068"/>
<dbReference type="SUPFAM" id="SSF48726">
    <property type="entry name" value="Immunoglobulin"/>
    <property type="match status" value="1"/>
</dbReference>
<keyword evidence="9" id="KW-0325">Glycoprotein</keyword>
<reference evidence="12 13" key="1">
    <citation type="submission" date="2018-05" db="EMBL/GenBank/DDBJ databases">
        <authorList>
            <person name="Datahose"/>
        </authorList>
    </citation>
    <scope>NUCLEOTIDE SEQUENCE</scope>
</reference>
<evidence type="ECO:0000256" key="7">
    <source>
        <dbReference type="ARBA" id="ARBA00023157"/>
    </source>
</evidence>
<comment type="subcellular location">
    <subcellularLocation>
        <location evidence="1">Cell membrane</location>
        <topology evidence="1">Single-pass type I membrane protein</topology>
    </subcellularLocation>
</comment>
<evidence type="ECO:0000313" key="13">
    <source>
        <dbReference type="Proteomes" id="UP000265100"/>
    </source>
</evidence>
<dbReference type="InterPro" id="IPR007110">
    <property type="entry name" value="Ig-like_dom"/>
</dbReference>
<dbReference type="InterPro" id="IPR013106">
    <property type="entry name" value="Ig_V-set"/>
</dbReference>
<dbReference type="PANTHER" id="PTHR25466:SF14">
    <property type="entry name" value="BUTYROPHILIN SUBFAMILY 2 MEMBER A2-LIKE-RELATED"/>
    <property type="match status" value="1"/>
</dbReference>
<keyword evidence="3" id="KW-0812">Transmembrane</keyword>
<dbReference type="PANTHER" id="PTHR25466">
    <property type="entry name" value="T-LYMPHOCYTE ACTIVATION ANTIGEN"/>
    <property type="match status" value="1"/>
</dbReference>
<organism evidence="12 13">
    <name type="scientific">Astatotilapia calliptera</name>
    <name type="common">Eastern happy</name>
    <name type="synonym">Chromis callipterus</name>
    <dbReference type="NCBI Taxonomy" id="8154"/>
    <lineage>
        <taxon>Eukaryota</taxon>
        <taxon>Metazoa</taxon>
        <taxon>Chordata</taxon>
        <taxon>Craniata</taxon>
        <taxon>Vertebrata</taxon>
        <taxon>Euteleostomi</taxon>
        <taxon>Actinopterygii</taxon>
        <taxon>Neopterygii</taxon>
        <taxon>Teleostei</taxon>
        <taxon>Neoteleostei</taxon>
        <taxon>Acanthomorphata</taxon>
        <taxon>Ovalentaria</taxon>
        <taxon>Cichlomorphae</taxon>
        <taxon>Cichliformes</taxon>
        <taxon>Cichlidae</taxon>
        <taxon>African cichlids</taxon>
        <taxon>Pseudocrenilabrinae</taxon>
        <taxon>Haplochromini</taxon>
        <taxon>Astatotilapia</taxon>
    </lineage>
</organism>
<accession>A0A3P8P068</accession>
<keyword evidence="13" id="KW-1185">Reference proteome</keyword>
<dbReference type="InterPro" id="IPR036179">
    <property type="entry name" value="Ig-like_dom_sf"/>
</dbReference>
<reference evidence="13" key="2">
    <citation type="submission" date="2023-03" db="EMBL/GenBank/DDBJ databases">
        <authorList>
            <consortium name="Wellcome Sanger Institute Data Sharing"/>
        </authorList>
    </citation>
    <scope>NUCLEOTIDE SEQUENCE [LARGE SCALE GENOMIC DNA]</scope>
</reference>
<dbReference type="Proteomes" id="UP000265100">
    <property type="component" value="Chromosome 7"/>
</dbReference>
<reference evidence="12" key="3">
    <citation type="submission" date="2025-08" db="UniProtKB">
        <authorList>
            <consortium name="Ensembl"/>
        </authorList>
    </citation>
    <scope>IDENTIFICATION</scope>
</reference>
<keyword evidence="5" id="KW-1133">Transmembrane helix</keyword>
<evidence type="ECO:0000256" key="8">
    <source>
        <dbReference type="ARBA" id="ARBA00023170"/>
    </source>
</evidence>
<dbReference type="Ensembl" id="ENSACLT00000010635.2">
    <property type="protein sequence ID" value="ENSACLP00000010385.2"/>
    <property type="gene ID" value="ENSACLG00000007104.2"/>
</dbReference>
<proteinExistence type="predicted"/>
<keyword evidence="4" id="KW-0732">Signal</keyword>
<evidence type="ECO:0000313" key="12">
    <source>
        <dbReference type="Ensembl" id="ENSACLP00000010385.2"/>
    </source>
</evidence>
<dbReference type="InterPro" id="IPR013783">
    <property type="entry name" value="Ig-like_fold"/>
</dbReference>
<protein>
    <recommendedName>
        <fullName evidence="11">Ig-like domain-containing protein</fullName>
    </recommendedName>
</protein>
<dbReference type="GO" id="GO:0006955">
    <property type="term" value="P:immune response"/>
    <property type="evidence" value="ECO:0007669"/>
    <property type="project" value="TreeGrafter"/>
</dbReference>
<dbReference type="GO" id="GO:0009897">
    <property type="term" value="C:external side of plasma membrane"/>
    <property type="evidence" value="ECO:0007669"/>
    <property type="project" value="TreeGrafter"/>
</dbReference>
<dbReference type="GO" id="GO:0042130">
    <property type="term" value="P:negative regulation of T cell proliferation"/>
    <property type="evidence" value="ECO:0007669"/>
    <property type="project" value="TreeGrafter"/>
</dbReference>
<dbReference type="GO" id="GO:0042102">
    <property type="term" value="P:positive regulation of T cell proliferation"/>
    <property type="evidence" value="ECO:0007669"/>
    <property type="project" value="TreeGrafter"/>
</dbReference>
<name>A0A3P8P068_ASTCA</name>
<evidence type="ECO:0000256" key="9">
    <source>
        <dbReference type="ARBA" id="ARBA00023180"/>
    </source>
</evidence>